<keyword evidence="1" id="KW-0472">Membrane</keyword>
<proteinExistence type="predicted"/>
<evidence type="ECO:0000313" key="2">
    <source>
        <dbReference type="EMBL" id="MBX07926.1"/>
    </source>
</evidence>
<name>A0A2P2KQD7_RHIMU</name>
<reference evidence="2" key="1">
    <citation type="submission" date="2018-02" db="EMBL/GenBank/DDBJ databases">
        <title>Rhizophora mucronata_Transcriptome.</title>
        <authorList>
            <person name="Meera S.P."/>
            <person name="Sreeshan A."/>
            <person name="Augustine A."/>
        </authorList>
    </citation>
    <scope>NUCLEOTIDE SEQUENCE</scope>
    <source>
        <tissue evidence="2">Leaf</tissue>
    </source>
</reference>
<keyword evidence="1" id="KW-1133">Transmembrane helix</keyword>
<dbReference type="AlphaFoldDB" id="A0A2P2KQD7"/>
<protein>
    <submittedName>
        <fullName evidence="2">ABC transporter B family member 9-like isoform X3</fullName>
    </submittedName>
</protein>
<accession>A0A2P2KQD7</accession>
<dbReference type="EMBL" id="GGEC01027442">
    <property type="protein sequence ID" value="MBX07926.1"/>
    <property type="molecule type" value="Transcribed_RNA"/>
</dbReference>
<feature type="transmembrane region" description="Helical" evidence="1">
    <location>
        <begin position="21"/>
        <end position="37"/>
    </location>
</feature>
<evidence type="ECO:0000256" key="1">
    <source>
        <dbReference type="SAM" id="Phobius"/>
    </source>
</evidence>
<keyword evidence="1" id="KW-0812">Transmembrane</keyword>
<organism evidence="2">
    <name type="scientific">Rhizophora mucronata</name>
    <name type="common">Asiatic mangrove</name>
    <dbReference type="NCBI Taxonomy" id="61149"/>
    <lineage>
        <taxon>Eukaryota</taxon>
        <taxon>Viridiplantae</taxon>
        <taxon>Streptophyta</taxon>
        <taxon>Embryophyta</taxon>
        <taxon>Tracheophyta</taxon>
        <taxon>Spermatophyta</taxon>
        <taxon>Magnoliopsida</taxon>
        <taxon>eudicotyledons</taxon>
        <taxon>Gunneridae</taxon>
        <taxon>Pentapetalae</taxon>
        <taxon>rosids</taxon>
        <taxon>fabids</taxon>
        <taxon>Malpighiales</taxon>
        <taxon>Rhizophoraceae</taxon>
        <taxon>Rhizophora</taxon>
    </lineage>
</organism>
<sequence>MTIIFGQLTGTHMFRKSARQYYSWCTWMLMCSSWAFYERDRLLTFEALVLENNLKTRHWLL</sequence>